<dbReference type="SUPFAM" id="SSF56655">
    <property type="entry name" value="Carbohydrate phosphatase"/>
    <property type="match status" value="1"/>
</dbReference>
<accession>A0A3B0RW77</accession>
<proteinExistence type="inferred from homology"/>
<dbReference type="FunFam" id="3.40.190.80:FF:000020">
    <property type="entry name" value="Fructose-1,6-bisphosphatase/inositol-1-monophosphatase"/>
    <property type="match status" value="1"/>
</dbReference>
<name>A0A3B0RW77_9ZZZZ</name>
<evidence type="ECO:0000256" key="6">
    <source>
        <dbReference type="ARBA" id="ARBA00022801"/>
    </source>
</evidence>
<dbReference type="PRINTS" id="PR01959">
    <property type="entry name" value="SBIMPHPHTASE"/>
</dbReference>
<dbReference type="PRINTS" id="PR00377">
    <property type="entry name" value="IMPHPHTASES"/>
</dbReference>
<dbReference type="PANTHER" id="PTHR20854:SF4">
    <property type="entry name" value="INOSITOL-1-MONOPHOSPHATASE-RELATED"/>
    <property type="match status" value="1"/>
</dbReference>
<dbReference type="GO" id="GO:0008934">
    <property type="term" value="F:inositol monophosphate 1-phosphatase activity"/>
    <property type="evidence" value="ECO:0007669"/>
    <property type="project" value="InterPro"/>
</dbReference>
<comment type="cofactor">
    <cofactor evidence="2">
        <name>Mg(2+)</name>
        <dbReference type="ChEBI" id="CHEBI:18420"/>
    </cofactor>
</comment>
<dbReference type="GO" id="GO:0046872">
    <property type="term" value="F:metal ion binding"/>
    <property type="evidence" value="ECO:0007669"/>
    <property type="project" value="UniProtKB-KW"/>
</dbReference>
<dbReference type="PANTHER" id="PTHR20854">
    <property type="entry name" value="INOSITOL MONOPHOSPHATASE"/>
    <property type="match status" value="1"/>
</dbReference>
<evidence type="ECO:0000313" key="8">
    <source>
        <dbReference type="EMBL" id="VAV92638.1"/>
    </source>
</evidence>
<keyword evidence="5" id="KW-0479">Metal-binding</keyword>
<organism evidence="8">
    <name type="scientific">hydrothermal vent metagenome</name>
    <dbReference type="NCBI Taxonomy" id="652676"/>
    <lineage>
        <taxon>unclassified sequences</taxon>
        <taxon>metagenomes</taxon>
        <taxon>ecological metagenomes</taxon>
    </lineage>
</organism>
<dbReference type="Gene3D" id="3.40.190.80">
    <property type="match status" value="1"/>
</dbReference>
<dbReference type="InterPro" id="IPR020583">
    <property type="entry name" value="Inositol_monoP_metal-BS"/>
</dbReference>
<comment type="similarity">
    <text evidence="3">Belongs to the inositol monophosphatase superfamily.</text>
</comment>
<evidence type="ECO:0000256" key="1">
    <source>
        <dbReference type="ARBA" id="ARBA00001033"/>
    </source>
</evidence>
<keyword evidence="7" id="KW-0460">Magnesium</keyword>
<comment type="catalytic activity">
    <reaction evidence="1">
        <text>a myo-inositol phosphate + H2O = myo-inositol + phosphate</text>
        <dbReference type="Rhea" id="RHEA:24056"/>
        <dbReference type="ChEBI" id="CHEBI:15377"/>
        <dbReference type="ChEBI" id="CHEBI:17268"/>
        <dbReference type="ChEBI" id="CHEBI:43474"/>
        <dbReference type="ChEBI" id="CHEBI:84139"/>
        <dbReference type="EC" id="3.1.3.25"/>
    </reaction>
</comment>
<evidence type="ECO:0000256" key="4">
    <source>
        <dbReference type="ARBA" id="ARBA00013106"/>
    </source>
</evidence>
<dbReference type="EC" id="3.1.3.25" evidence="4"/>
<evidence type="ECO:0000256" key="2">
    <source>
        <dbReference type="ARBA" id="ARBA00001946"/>
    </source>
</evidence>
<dbReference type="GO" id="GO:0046854">
    <property type="term" value="P:phosphatidylinositol phosphate biosynthetic process"/>
    <property type="evidence" value="ECO:0007669"/>
    <property type="project" value="InterPro"/>
</dbReference>
<dbReference type="PROSITE" id="PS00629">
    <property type="entry name" value="IMP_1"/>
    <property type="match status" value="1"/>
</dbReference>
<dbReference type="Gene3D" id="3.30.540.10">
    <property type="entry name" value="Fructose-1,6-Bisphosphatase, subunit A, domain 1"/>
    <property type="match status" value="1"/>
</dbReference>
<dbReference type="Pfam" id="PF00459">
    <property type="entry name" value="Inositol_P"/>
    <property type="match status" value="1"/>
</dbReference>
<dbReference type="GO" id="GO:0006020">
    <property type="term" value="P:inositol metabolic process"/>
    <property type="evidence" value="ECO:0007669"/>
    <property type="project" value="TreeGrafter"/>
</dbReference>
<evidence type="ECO:0000256" key="3">
    <source>
        <dbReference type="ARBA" id="ARBA00009759"/>
    </source>
</evidence>
<dbReference type="CDD" id="cd01639">
    <property type="entry name" value="IMPase"/>
    <property type="match status" value="1"/>
</dbReference>
<sequence length="264" mass="28707">MVTASGLHNIMMAAARKAARALNRDFGEVENLQVSKKGPADFVTAADRRAEEVIVEELSISRPGYGFLLEEGGEIKGSDPSHRFIVDPLDGTTNFLHSIPHFCISIALERQGELVAGVIYDPVRDEMFRAEKGKGAFVNDRRLRVSARTDLQSCLLSTGIPFKGKPGHAQFLRELHRVSQNVAGVRRFGSAALDLAWLAAGRYDGFWERNLQIWDIAAGIVLVREAGGLVTNMDGGKKIDASSILATTPGIYDEVKATLDKAAS</sequence>
<dbReference type="InterPro" id="IPR033942">
    <property type="entry name" value="IMPase"/>
</dbReference>
<dbReference type="InterPro" id="IPR020550">
    <property type="entry name" value="Inositol_monophosphatase_CS"/>
</dbReference>
<gene>
    <name evidence="8" type="ORF">MNBD_ALPHA06-812</name>
</gene>
<reference evidence="8" key="1">
    <citation type="submission" date="2018-06" db="EMBL/GenBank/DDBJ databases">
        <authorList>
            <person name="Zhirakovskaya E."/>
        </authorList>
    </citation>
    <scope>NUCLEOTIDE SEQUENCE</scope>
</reference>
<evidence type="ECO:0000256" key="5">
    <source>
        <dbReference type="ARBA" id="ARBA00022723"/>
    </source>
</evidence>
<evidence type="ECO:0000256" key="7">
    <source>
        <dbReference type="ARBA" id="ARBA00022842"/>
    </source>
</evidence>
<dbReference type="FunFam" id="3.30.540.10:FF:000003">
    <property type="entry name" value="Inositol-1-monophosphatase"/>
    <property type="match status" value="1"/>
</dbReference>
<keyword evidence="6 8" id="KW-0378">Hydrolase</keyword>
<dbReference type="InterPro" id="IPR000760">
    <property type="entry name" value="Inositol_monophosphatase-like"/>
</dbReference>
<protein>
    <recommendedName>
        <fullName evidence="4">inositol-phosphate phosphatase</fullName>
        <ecNumber evidence="4">3.1.3.25</ecNumber>
    </recommendedName>
</protein>
<dbReference type="AlphaFoldDB" id="A0A3B0RW77"/>
<dbReference type="EMBL" id="UOEE01000148">
    <property type="protein sequence ID" value="VAV92638.1"/>
    <property type="molecule type" value="Genomic_DNA"/>
</dbReference>
<dbReference type="InterPro" id="IPR022337">
    <property type="entry name" value="Inositol_monophosphatase_SuhB"/>
</dbReference>
<dbReference type="PROSITE" id="PS00630">
    <property type="entry name" value="IMP_2"/>
    <property type="match status" value="1"/>
</dbReference>
<dbReference type="GO" id="GO:0007165">
    <property type="term" value="P:signal transduction"/>
    <property type="evidence" value="ECO:0007669"/>
    <property type="project" value="TreeGrafter"/>
</dbReference>